<evidence type="ECO:0000313" key="4">
    <source>
        <dbReference type="EMBL" id="PAV18485.1"/>
    </source>
</evidence>
<organism evidence="4 5">
    <name type="scientific">Pyrrhoderma noxium</name>
    <dbReference type="NCBI Taxonomy" id="2282107"/>
    <lineage>
        <taxon>Eukaryota</taxon>
        <taxon>Fungi</taxon>
        <taxon>Dikarya</taxon>
        <taxon>Basidiomycota</taxon>
        <taxon>Agaricomycotina</taxon>
        <taxon>Agaricomycetes</taxon>
        <taxon>Hymenochaetales</taxon>
        <taxon>Hymenochaetaceae</taxon>
        <taxon>Pyrrhoderma</taxon>
    </lineage>
</organism>
<proteinExistence type="predicted"/>
<keyword evidence="1" id="KW-0472">Membrane</keyword>
<keyword evidence="2" id="KW-0732">Signal</keyword>
<reference evidence="4 5" key="1">
    <citation type="journal article" date="2017" name="Mol. Ecol.">
        <title>Comparative and population genomic landscape of Phellinus noxius: A hypervariable fungus causing root rot in trees.</title>
        <authorList>
            <person name="Chung C.L."/>
            <person name="Lee T.J."/>
            <person name="Akiba M."/>
            <person name="Lee H.H."/>
            <person name="Kuo T.H."/>
            <person name="Liu D."/>
            <person name="Ke H.M."/>
            <person name="Yokoi T."/>
            <person name="Roa M.B."/>
            <person name="Lu M.J."/>
            <person name="Chang Y.Y."/>
            <person name="Ann P.J."/>
            <person name="Tsai J.N."/>
            <person name="Chen C.Y."/>
            <person name="Tzean S.S."/>
            <person name="Ota Y."/>
            <person name="Hattori T."/>
            <person name="Sahashi N."/>
            <person name="Liou R.F."/>
            <person name="Kikuchi T."/>
            <person name="Tsai I.J."/>
        </authorList>
    </citation>
    <scope>NUCLEOTIDE SEQUENCE [LARGE SCALE GENOMIC DNA]</scope>
    <source>
        <strain evidence="4 5">FFPRI411160</strain>
    </source>
</reference>
<dbReference type="InterPro" id="IPR013780">
    <property type="entry name" value="Glyco_hydro_b"/>
</dbReference>
<dbReference type="InterPro" id="IPR031728">
    <property type="entry name" value="GlcAase_C"/>
</dbReference>
<feature type="signal peptide" evidence="2">
    <location>
        <begin position="1"/>
        <end position="22"/>
    </location>
</feature>
<dbReference type="STRING" id="2282107.A0A286UG92"/>
<dbReference type="Pfam" id="PF16862">
    <property type="entry name" value="Glyco_hydro_79C"/>
    <property type="match status" value="1"/>
</dbReference>
<dbReference type="Gene3D" id="3.20.20.80">
    <property type="entry name" value="Glycosidases"/>
    <property type="match status" value="1"/>
</dbReference>
<evidence type="ECO:0000259" key="3">
    <source>
        <dbReference type="Pfam" id="PF16862"/>
    </source>
</evidence>
<dbReference type="Gene3D" id="2.60.40.1180">
    <property type="entry name" value="Golgi alpha-mannosidase II"/>
    <property type="match status" value="1"/>
</dbReference>
<keyword evidence="1" id="KW-0812">Transmembrane</keyword>
<dbReference type="EMBL" id="NBII01000005">
    <property type="protein sequence ID" value="PAV18485.1"/>
    <property type="molecule type" value="Genomic_DNA"/>
</dbReference>
<dbReference type="PANTHER" id="PTHR36183">
    <property type="entry name" value="BETA-GLUCURONIDASE"/>
    <property type="match status" value="1"/>
</dbReference>
<dbReference type="SUPFAM" id="SSF51445">
    <property type="entry name" value="(Trans)glycosidases"/>
    <property type="match status" value="1"/>
</dbReference>
<dbReference type="Proteomes" id="UP000217199">
    <property type="component" value="Unassembled WGS sequence"/>
</dbReference>
<dbReference type="GO" id="GO:0016787">
    <property type="term" value="F:hydrolase activity"/>
    <property type="evidence" value="ECO:0007669"/>
    <property type="project" value="UniProtKB-KW"/>
</dbReference>
<accession>A0A286UG92</accession>
<dbReference type="OrthoDB" id="2796951at2759"/>
<gene>
    <name evidence="4" type="ORF">PNOK_0532700</name>
</gene>
<dbReference type="InterPro" id="IPR052974">
    <property type="entry name" value="GH79_Enzymes"/>
</dbReference>
<dbReference type="PROSITE" id="PS51257">
    <property type="entry name" value="PROKAR_LIPOPROTEIN"/>
    <property type="match status" value="1"/>
</dbReference>
<evidence type="ECO:0000256" key="2">
    <source>
        <dbReference type="SAM" id="SignalP"/>
    </source>
</evidence>
<feature type="chain" id="PRO_5013675765" evidence="2">
    <location>
        <begin position="23"/>
        <end position="661"/>
    </location>
</feature>
<feature type="transmembrane region" description="Helical" evidence="1">
    <location>
        <begin position="632"/>
        <end position="656"/>
    </location>
</feature>
<protein>
    <submittedName>
        <fullName evidence="4">Glycoside hydrolase family 79</fullName>
    </submittedName>
</protein>
<dbReference type="PANTHER" id="PTHR36183:SF2">
    <property type="entry name" value="BETA-GLUCURONIDASE C-TERMINAL DOMAIN-CONTAINING PROTEIN"/>
    <property type="match status" value="1"/>
</dbReference>
<comment type="caution">
    <text evidence="4">The sequence shown here is derived from an EMBL/GenBank/DDBJ whole genome shotgun (WGS) entry which is preliminary data.</text>
</comment>
<dbReference type="InParanoid" id="A0A286UG92"/>
<dbReference type="InterPro" id="IPR017853">
    <property type="entry name" value="GH"/>
</dbReference>
<name>A0A286UG92_9AGAM</name>
<sequence length="661" mass="70193">MVRPSPWAAAAALALGASCVSAVTVYGTTSTSADGSAPTQCIGAIACDGRVLTPTGTQENFNSSIPVQLYPDGMDGLSIGIPGYFGGFSIELSVADKILGKDGDRINPIFLNLMSTLTSRGGAVYIRIGGNTQDKATILADGLEDGQTIEKAAEDTSTTYTPRLLVSPNILYAMANISEELPVKWFIGVPFNDTENPRLLMGELAEKILGDNLIGMQLGNEPDLYFNNAIRDSDYTVEEYNTEWGEVLQDYITDSTISNNSMFVAPSVCCGGSIGWTPEDVWNTGFLDNYKDHLAYISVQHYPTNNCNSSGSVIEPQDILDGMFLNHNNVQNLNTAYLNTTTLAQSIGKPVVMFETNTASCGGFSGLSDSFAASMWTVDYSLNMAMSNFSHALYHVGGQSDYYNAFTPMPTNQSHYRQWTIGSTFYPMLVLAEAFGSSGKAQVVDLYMNSNYQYTPGYVIYEDGNPDRVVLINYLTDSTGASNYTAYISIGGNSTGMTAATPSSVQVKYLLASSAADKFGITWAGQTFGGAYESDGRLTGEEVIYTYQCDTANNVCAVPVPAPAVALVFLNTAAFDESEPDETKTFATTTTATGAANTATVDQAVLATSNGRGGGKWDSFGSTSYGSANSGLGVTAMLASAAFTGALTILGAVMVLGNVWP</sequence>
<evidence type="ECO:0000313" key="5">
    <source>
        <dbReference type="Proteomes" id="UP000217199"/>
    </source>
</evidence>
<evidence type="ECO:0000256" key="1">
    <source>
        <dbReference type="SAM" id="Phobius"/>
    </source>
</evidence>
<keyword evidence="4" id="KW-0378">Hydrolase</keyword>
<keyword evidence="5" id="KW-1185">Reference proteome</keyword>
<dbReference type="AlphaFoldDB" id="A0A286UG92"/>
<feature type="domain" description="Beta-glucuronidase C-terminal" evidence="3">
    <location>
        <begin position="457"/>
        <end position="567"/>
    </location>
</feature>
<keyword evidence="1" id="KW-1133">Transmembrane helix</keyword>